<feature type="chain" id="PRO_5045615440" evidence="5">
    <location>
        <begin position="33"/>
        <end position="567"/>
    </location>
</feature>
<feature type="domain" description="Plastocyanin-like" evidence="8">
    <location>
        <begin position="86"/>
        <end position="191"/>
    </location>
</feature>
<keyword evidence="2" id="KW-0560">Oxidoreductase</keyword>
<evidence type="ECO:0000256" key="4">
    <source>
        <dbReference type="SAM" id="MobiDB-lite"/>
    </source>
</evidence>
<accession>A0ABW4IWG0</accession>
<evidence type="ECO:0000256" key="1">
    <source>
        <dbReference type="ARBA" id="ARBA00022723"/>
    </source>
</evidence>
<proteinExistence type="predicted"/>
<dbReference type="InterPro" id="IPR045087">
    <property type="entry name" value="Cu-oxidase_fam"/>
</dbReference>
<dbReference type="PROSITE" id="PS00079">
    <property type="entry name" value="MULTICOPPER_OXIDASE1"/>
    <property type="match status" value="1"/>
</dbReference>
<organism evidence="9 10">
    <name type="scientific">Streptomyces caeni</name>
    <dbReference type="NCBI Taxonomy" id="2307231"/>
    <lineage>
        <taxon>Bacteria</taxon>
        <taxon>Bacillati</taxon>
        <taxon>Actinomycetota</taxon>
        <taxon>Actinomycetes</taxon>
        <taxon>Kitasatosporales</taxon>
        <taxon>Streptomycetaceae</taxon>
        <taxon>Streptomyces</taxon>
    </lineage>
</organism>
<feature type="compositionally biased region" description="Acidic residues" evidence="4">
    <location>
        <begin position="233"/>
        <end position="242"/>
    </location>
</feature>
<evidence type="ECO:0000259" key="7">
    <source>
        <dbReference type="Pfam" id="PF07731"/>
    </source>
</evidence>
<evidence type="ECO:0000259" key="8">
    <source>
        <dbReference type="Pfam" id="PF07732"/>
    </source>
</evidence>
<dbReference type="InterPro" id="IPR033138">
    <property type="entry name" value="Cu_oxidase_CS"/>
</dbReference>
<dbReference type="PANTHER" id="PTHR11709">
    <property type="entry name" value="MULTI-COPPER OXIDASE"/>
    <property type="match status" value="1"/>
</dbReference>
<reference evidence="10" key="1">
    <citation type="journal article" date="2019" name="Int. J. Syst. Evol. Microbiol.">
        <title>The Global Catalogue of Microorganisms (GCM) 10K type strain sequencing project: providing services to taxonomists for standard genome sequencing and annotation.</title>
        <authorList>
            <consortium name="The Broad Institute Genomics Platform"/>
            <consortium name="The Broad Institute Genome Sequencing Center for Infectious Disease"/>
            <person name="Wu L."/>
            <person name="Ma J."/>
        </authorList>
    </citation>
    <scope>NUCLEOTIDE SEQUENCE [LARGE SCALE GENOMIC DNA]</scope>
    <source>
        <strain evidence="10">CGMCC 1.12470</strain>
    </source>
</reference>
<dbReference type="InterPro" id="IPR006311">
    <property type="entry name" value="TAT_signal"/>
</dbReference>
<dbReference type="InterPro" id="IPR011707">
    <property type="entry name" value="Cu-oxidase-like_N"/>
</dbReference>
<evidence type="ECO:0000256" key="3">
    <source>
        <dbReference type="ARBA" id="ARBA00023008"/>
    </source>
</evidence>
<dbReference type="InterPro" id="IPR008972">
    <property type="entry name" value="Cupredoxin"/>
</dbReference>
<dbReference type="CDD" id="cd13861">
    <property type="entry name" value="CuRO_1_CumA_like"/>
    <property type="match status" value="1"/>
</dbReference>
<dbReference type="Pfam" id="PF07731">
    <property type="entry name" value="Cu-oxidase_2"/>
    <property type="match status" value="1"/>
</dbReference>
<dbReference type="Pfam" id="PF07732">
    <property type="entry name" value="Cu-oxidase_3"/>
    <property type="match status" value="1"/>
</dbReference>
<dbReference type="RefSeq" id="WP_381086775.1">
    <property type="nucleotide sequence ID" value="NZ_JBHUDX010000071.1"/>
</dbReference>
<evidence type="ECO:0000259" key="6">
    <source>
        <dbReference type="Pfam" id="PF00394"/>
    </source>
</evidence>
<dbReference type="PROSITE" id="PS00080">
    <property type="entry name" value="MULTICOPPER_OXIDASE2"/>
    <property type="match status" value="1"/>
</dbReference>
<feature type="domain" description="Plastocyanin-like" evidence="7">
    <location>
        <begin position="451"/>
        <end position="563"/>
    </location>
</feature>
<dbReference type="PROSITE" id="PS51257">
    <property type="entry name" value="PROKAR_LIPOPROTEIN"/>
    <property type="match status" value="1"/>
</dbReference>
<feature type="compositionally biased region" description="Low complexity" evidence="4">
    <location>
        <begin position="261"/>
        <end position="270"/>
    </location>
</feature>
<keyword evidence="5" id="KW-0732">Signal</keyword>
<feature type="region of interest" description="Disordered" evidence="4">
    <location>
        <begin position="222"/>
        <end position="300"/>
    </location>
</feature>
<comment type="caution">
    <text evidence="9">The sequence shown here is derived from an EMBL/GenBank/DDBJ whole genome shotgun (WGS) entry which is preliminary data.</text>
</comment>
<dbReference type="PROSITE" id="PS51318">
    <property type="entry name" value="TAT"/>
    <property type="match status" value="1"/>
</dbReference>
<dbReference type="SUPFAM" id="SSF49503">
    <property type="entry name" value="Cupredoxins"/>
    <property type="match status" value="3"/>
</dbReference>
<feature type="signal peptide" evidence="5">
    <location>
        <begin position="1"/>
        <end position="32"/>
    </location>
</feature>
<dbReference type="InterPro" id="IPR001117">
    <property type="entry name" value="Cu-oxidase_2nd"/>
</dbReference>
<sequence>MPSRTTPHTRTALTRRTVLGAALAAAGTGALAACRNPAGAGVGASGPGPRGYVDPAGPEVALAERARGAGPVRTVRLTAAATSLDLGGRTVRSWSYGGDLPGREVRVTAGDRLALTLANHLPQPTSMHWHGVALRNDMDGVPGLTQNAIAPGAAFTYRFTVPHAGTYWFHPHSGTQLDRGLYAPLIVEDPKEPLSYDKEWVVVLDDWLDGVGGSTPDAVLRQLRGGMGGMDMGDPDMGDGDMGDMNMDKGASMDHSGHGMSGVSRTSGRSGRSDRSGRSAEGSPSPSASGPSRMLMGARSPLLGGDAGDVAYPYYLVNGRTTTAPTVFRARPGDRIRIRLVNAGGDTAFRVALGGHRMTVTHTDGYPVRHTTTDALLIGMGERYDVLVTARDGVFPLTASAEGKNASARALLRTGGGGAPAASARPGELDGRVLTADRLRADESVALASRAPDRTVRLRLTGSMARYDWAFDGKPYTPGGRHPVRAGERVRLVFSNATSMWHPVHLHGHTFGLAGATHGARKDTAIVLPHGRLTVDFDADNPGLWMVHCHNVYHAEAGMMTVLGYQG</sequence>
<protein>
    <submittedName>
        <fullName evidence="9">Multicopper oxidase family protein</fullName>
    </submittedName>
</protein>
<evidence type="ECO:0000313" key="9">
    <source>
        <dbReference type="EMBL" id="MFD1661248.1"/>
    </source>
</evidence>
<dbReference type="InterPro" id="IPR002355">
    <property type="entry name" value="Cu_oxidase_Cu_BS"/>
</dbReference>
<dbReference type="InterPro" id="IPR011706">
    <property type="entry name" value="Cu-oxidase_C"/>
</dbReference>
<keyword evidence="1" id="KW-0479">Metal-binding</keyword>
<dbReference type="EMBL" id="JBHUDX010000071">
    <property type="protein sequence ID" value="MFD1661248.1"/>
    <property type="molecule type" value="Genomic_DNA"/>
</dbReference>
<dbReference type="CDD" id="cd13896">
    <property type="entry name" value="CuRO_3_CopA"/>
    <property type="match status" value="1"/>
</dbReference>
<gene>
    <name evidence="9" type="ORF">ACFSL4_24335</name>
</gene>
<dbReference type="InterPro" id="IPR034279">
    <property type="entry name" value="CuRO_3_CopA"/>
</dbReference>
<evidence type="ECO:0000256" key="2">
    <source>
        <dbReference type="ARBA" id="ARBA00023002"/>
    </source>
</evidence>
<evidence type="ECO:0000256" key="5">
    <source>
        <dbReference type="SAM" id="SignalP"/>
    </source>
</evidence>
<dbReference type="CDD" id="cd13870">
    <property type="entry name" value="CuRO_2_CopA_like_1"/>
    <property type="match status" value="1"/>
</dbReference>
<name>A0ABW4IWG0_9ACTN</name>
<dbReference type="PANTHER" id="PTHR11709:SF394">
    <property type="entry name" value="FI03373P-RELATED"/>
    <property type="match status" value="1"/>
</dbReference>
<dbReference type="Proteomes" id="UP001597261">
    <property type="component" value="Unassembled WGS sequence"/>
</dbReference>
<dbReference type="Gene3D" id="2.60.40.420">
    <property type="entry name" value="Cupredoxins - blue copper proteins"/>
    <property type="match status" value="3"/>
</dbReference>
<keyword evidence="3" id="KW-0186">Copper</keyword>
<evidence type="ECO:0000313" key="10">
    <source>
        <dbReference type="Proteomes" id="UP001597261"/>
    </source>
</evidence>
<feature type="compositionally biased region" description="Low complexity" evidence="4">
    <location>
        <begin position="279"/>
        <end position="293"/>
    </location>
</feature>
<feature type="domain" description="Plastocyanin-like" evidence="6">
    <location>
        <begin position="315"/>
        <end position="415"/>
    </location>
</feature>
<dbReference type="Pfam" id="PF00394">
    <property type="entry name" value="Cu-oxidase"/>
    <property type="match status" value="1"/>
</dbReference>
<keyword evidence="10" id="KW-1185">Reference proteome</keyword>